<comment type="caution">
    <text evidence="11">The sequence shown here is derived from an EMBL/GenBank/DDBJ whole genome shotgun (WGS) entry which is preliminary data.</text>
</comment>
<dbReference type="PROSITE" id="PS50110">
    <property type="entry name" value="RESPONSE_REGULATORY"/>
    <property type="match status" value="1"/>
</dbReference>
<dbReference type="InterPro" id="IPR001789">
    <property type="entry name" value="Sig_transdc_resp-reg_receiver"/>
</dbReference>
<dbReference type="CDD" id="cd17536">
    <property type="entry name" value="REC_YesN-like"/>
    <property type="match status" value="1"/>
</dbReference>
<dbReference type="SMART" id="SM00448">
    <property type="entry name" value="REC"/>
    <property type="match status" value="1"/>
</dbReference>
<feature type="domain" description="HTH araC/xylS-type" evidence="9">
    <location>
        <begin position="298"/>
        <end position="397"/>
    </location>
</feature>
<dbReference type="EMBL" id="JBHSMJ010000005">
    <property type="protein sequence ID" value="MFC5447054.1"/>
    <property type="molecule type" value="Genomic_DNA"/>
</dbReference>
<accession>A0ABW0K1K7</accession>
<dbReference type="InterPro" id="IPR018060">
    <property type="entry name" value="HTH_AraC"/>
</dbReference>
<protein>
    <submittedName>
        <fullName evidence="11">Response regulator</fullName>
    </submittedName>
</protein>
<dbReference type="SMART" id="SM00342">
    <property type="entry name" value="HTH_ARAC"/>
    <property type="match status" value="1"/>
</dbReference>
<dbReference type="InterPro" id="IPR011006">
    <property type="entry name" value="CheY-like_superfamily"/>
</dbReference>
<keyword evidence="4" id="KW-0902">Two-component regulatory system</keyword>
<evidence type="ECO:0000256" key="1">
    <source>
        <dbReference type="ARBA" id="ARBA00004496"/>
    </source>
</evidence>
<feature type="modified residue" description="4-aspartylphosphate" evidence="8">
    <location>
        <position position="57"/>
    </location>
</feature>
<proteinExistence type="predicted"/>
<gene>
    <name evidence="11" type="ORF">ACFPOG_02210</name>
</gene>
<evidence type="ECO:0000256" key="3">
    <source>
        <dbReference type="ARBA" id="ARBA00022553"/>
    </source>
</evidence>
<keyword evidence="3 8" id="KW-0597">Phosphoprotein</keyword>
<dbReference type="InterPro" id="IPR041522">
    <property type="entry name" value="CdaR_GGDEF"/>
</dbReference>
<sequence>MKTWKVILADDEALIRSGIRSSIPWEQLQMDVVGEAEDGEEALELALQLKADLMLVDLNMPIMDGLTLIGELREKLPECRVIIVTGHEEFSYAQKAIRLGVDDYVLKPIRVNQLTHVLSEAKNQLDQQSMQQKHFELANRQIAKNLLLLRERFCLEWIDGELNTDQIREQLKFLQLPSNAPRLLGVVRWPEVSRGQQFLRENDRQLFLFAIENIIGEYMIHSPHVLFRDRGGLIIVLTWDMIAEETLAQMEQSISKYLKISTKLHFTNVAGGLSGVPAGYLEARQSVYQEIQLSPLVRRAKLFVQEHYAEPELTLEEVAESLQVSPVYFGRVFKQEVGVSLGQYLAQMRMKRAIQLLVSTELNILEIAERVGYHSQHYFSTSFRKAIGISPLQYRRGGLSDDVEVE</sequence>
<dbReference type="PANTHER" id="PTHR42713">
    <property type="entry name" value="HISTIDINE KINASE-RELATED"/>
    <property type="match status" value="1"/>
</dbReference>
<dbReference type="Gene3D" id="1.10.10.60">
    <property type="entry name" value="Homeodomain-like"/>
    <property type="match status" value="2"/>
</dbReference>
<evidence type="ECO:0000256" key="2">
    <source>
        <dbReference type="ARBA" id="ARBA00022490"/>
    </source>
</evidence>
<dbReference type="Pfam" id="PF00072">
    <property type="entry name" value="Response_reg"/>
    <property type="match status" value="1"/>
</dbReference>
<dbReference type="PROSITE" id="PS01124">
    <property type="entry name" value="HTH_ARAC_FAMILY_2"/>
    <property type="match status" value="1"/>
</dbReference>
<comment type="subcellular location">
    <subcellularLocation>
        <location evidence="1">Cytoplasm</location>
    </subcellularLocation>
</comment>
<evidence type="ECO:0000256" key="6">
    <source>
        <dbReference type="ARBA" id="ARBA00023125"/>
    </source>
</evidence>
<keyword evidence="6" id="KW-0238">DNA-binding</keyword>
<name>A0ABW0K1K7_9BACL</name>
<dbReference type="PRINTS" id="PR00032">
    <property type="entry name" value="HTHARAC"/>
</dbReference>
<evidence type="ECO:0000256" key="7">
    <source>
        <dbReference type="ARBA" id="ARBA00023163"/>
    </source>
</evidence>
<reference evidence="12" key="1">
    <citation type="journal article" date="2019" name="Int. J. Syst. Evol. Microbiol.">
        <title>The Global Catalogue of Microorganisms (GCM) 10K type strain sequencing project: providing services to taxonomists for standard genome sequencing and annotation.</title>
        <authorList>
            <consortium name="The Broad Institute Genomics Platform"/>
            <consortium name="The Broad Institute Genome Sequencing Center for Infectious Disease"/>
            <person name="Wu L."/>
            <person name="Ma J."/>
        </authorList>
    </citation>
    <scope>NUCLEOTIDE SEQUENCE [LARGE SCALE GENOMIC DNA]</scope>
    <source>
        <strain evidence="12">KACC 11904</strain>
    </source>
</reference>
<keyword evidence="12" id="KW-1185">Reference proteome</keyword>
<dbReference type="Proteomes" id="UP001596044">
    <property type="component" value="Unassembled WGS sequence"/>
</dbReference>
<dbReference type="SUPFAM" id="SSF52172">
    <property type="entry name" value="CheY-like"/>
    <property type="match status" value="1"/>
</dbReference>
<dbReference type="InterPro" id="IPR051552">
    <property type="entry name" value="HptR"/>
</dbReference>
<evidence type="ECO:0000256" key="4">
    <source>
        <dbReference type="ARBA" id="ARBA00023012"/>
    </source>
</evidence>
<dbReference type="InterPro" id="IPR009057">
    <property type="entry name" value="Homeodomain-like_sf"/>
</dbReference>
<dbReference type="SUPFAM" id="SSF46689">
    <property type="entry name" value="Homeodomain-like"/>
    <property type="match status" value="2"/>
</dbReference>
<dbReference type="Pfam" id="PF17853">
    <property type="entry name" value="GGDEF_2"/>
    <property type="match status" value="1"/>
</dbReference>
<keyword evidence="5" id="KW-0805">Transcription regulation</keyword>
<evidence type="ECO:0000313" key="12">
    <source>
        <dbReference type="Proteomes" id="UP001596044"/>
    </source>
</evidence>
<dbReference type="Pfam" id="PF12833">
    <property type="entry name" value="HTH_18"/>
    <property type="match status" value="1"/>
</dbReference>
<dbReference type="PANTHER" id="PTHR42713:SF3">
    <property type="entry name" value="TRANSCRIPTIONAL REGULATORY PROTEIN HPTR"/>
    <property type="match status" value="1"/>
</dbReference>
<keyword evidence="2" id="KW-0963">Cytoplasm</keyword>
<feature type="domain" description="Response regulatory" evidence="10">
    <location>
        <begin position="5"/>
        <end position="122"/>
    </location>
</feature>
<dbReference type="RefSeq" id="WP_270881514.1">
    <property type="nucleotide sequence ID" value="NZ_JAQFVF010000053.1"/>
</dbReference>
<dbReference type="InterPro" id="IPR018062">
    <property type="entry name" value="HTH_AraC-typ_CS"/>
</dbReference>
<evidence type="ECO:0000259" key="10">
    <source>
        <dbReference type="PROSITE" id="PS50110"/>
    </source>
</evidence>
<organism evidence="11 12">
    <name type="scientific">Paenibacillus aestuarii</name>
    <dbReference type="NCBI Taxonomy" id="516965"/>
    <lineage>
        <taxon>Bacteria</taxon>
        <taxon>Bacillati</taxon>
        <taxon>Bacillota</taxon>
        <taxon>Bacilli</taxon>
        <taxon>Bacillales</taxon>
        <taxon>Paenibacillaceae</taxon>
        <taxon>Paenibacillus</taxon>
    </lineage>
</organism>
<evidence type="ECO:0000256" key="5">
    <source>
        <dbReference type="ARBA" id="ARBA00023015"/>
    </source>
</evidence>
<dbReference type="Gene3D" id="3.40.50.2300">
    <property type="match status" value="1"/>
</dbReference>
<dbReference type="InterPro" id="IPR020449">
    <property type="entry name" value="Tscrpt_reg_AraC-type_HTH"/>
</dbReference>
<evidence type="ECO:0000313" key="11">
    <source>
        <dbReference type="EMBL" id="MFC5447054.1"/>
    </source>
</evidence>
<keyword evidence="7" id="KW-0804">Transcription</keyword>
<dbReference type="PROSITE" id="PS00041">
    <property type="entry name" value="HTH_ARAC_FAMILY_1"/>
    <property type="match status" value="1"/>
</dbReference>
<evidence type="ECO:0000259" key="9">
    <source>
        <dbReference type="PROSITE" id="PS01124"/>
    </source>
</evidence>
<evidence type="ECO:0000256" key="8">
    <source>
        <dbReference type="PROSITE-ProRule" id="PRU00169"/>
    </source>
</evidence>